<keyword evidence="3" id="KW-1185">Reference proteome</keyword>
<keyword evidence="1" id="KW-0472">Membrane</keyword>
<accession>B1WVM8</accession>
<name>B1WVM8_CROS5</name>
<evidence type="ECO:0000313" key="2">
    <source>
        <dbReference type="EMBL" id="ACB50615.1"/>
    </source>
</evidence>
<keyword evidence="1" id="KW-1133">Transmembrane helix</keyword>
<gene>
    <name evidence="2" type="ordered locus">cce_1265</name>
</gene>
<dbReference type="Proteomes" id="UP000001203">
    <property type="component" value="Chromosome circular"/>
</dbReference>
<feature type="transmembrane region" description="Helical" evidence="1">
    <location>
        <begin position="192"/>
        <end position="210"/>
    </location>
</feature>
<evidence type="ECO:0000256" key="1">
    <source>
        <dbReference type="SAM" id="Phobius"/>
    </source>
</evidence>
<keyword evidence="1" id="KW-0812">Transmembrane</keyword>
<feature type="transmembrane region" description="Helical" evidence="1">
    <location>
        <begin position="62"/>
        <end position="83"/>
    </location>
</feature>
<evidence type="ECO:0000313" key="3">
    <source>
        <dbReference type="Proteomes" id="UP000001203"/>
    </source>
</evidence>
<reference evidence="2 3" key="1">
    <citation type="journal article" date="2008" name="Proc. Natl. Acad. Sci. U.S.A.">
        <title>The genome of Cyanothece 51142, a unicellular diazotrophic cyanobacterium important in the marine nitrogen cycle.</title>
        <authorList>
            <person name="Welsh E.A."/>
            <person name="Liberton M."/>
            <person name="Stoeckel J."/>
            <person name="Loh T."/>
            <person name="Elvitigala T."/>
            <person name="Wang C."/>
            <person name="Wollam A."/>
            <person name="Fulton R.S."/>
            <person name="Clifton S.W."/>
            <person name="Jacobs J.M."/>
            <person name="Aurora R."/>
            <person name="Ghosh B.K."/>
            <person name="Sherman L.A."/>
            <person name="Smith R.D."/>
            <person name="Wilson R.K."/>
            <person name="Pakrasi H.B."/>
        </authorList>
    </citation>
    <scope>NUCLEOTIDE SEQUENCE [LARGE SCALE GENOMIC DNA]</scope>
    <source>
        <strain evidence="3">ATCC 51142 / BH68</strain>
    </source>
</reference>
<organism evidence="2 3">
    <name type="scientific">Crocosphaera subtropica (strain ATCC 51142 / BH68)</name>
    <name type="common">Cyanothece sp. (strain ATCC 51142)</name>
    <dbReference type="NCBI Taxonomy" id="43989"/>
    <lineage>
        <taxon>Bacteria</taxon>
        <taxon>Bacillati</taxon>
        <taxon>Cyanobacteriota</taxon>
        <taxon>Cyanophyceae</taxon>
        <taxon>Oscillatoriophycideae</taxon>
        <taxon>Chroococcales</taxon>
        <taxon>Aphanothecaceae</taxon>
        <taxon>Crocosphaera</taxon>
        <taxon>Crocosphaera subtropica</taxon>
    </lineage>
</organism>
<protein>
    <submittedName>
        <fullName evidence="2">Uncharacterized protein</fullName>
    </submittedName>
</protein>
<dbReference type="KEGG" id="cyt:cce_1265"/>
<dbReference type="AlphaFoldDB" id="B1WVM8"/>
<dbReference type="EMBL" id="CP000806">
    <property type="protein sequence ID" value="ACB50615.1"/>
    <property type="molecule type" value="Genomic_DNA"/>
</dbReference>
<feature type="transmembrane region" description="Helical" evidence="1">
    <location>
        <begin position="89"/>
        <end position="112"/>
    </location>
</feature>
<dbReference type="HOGENOM" id="CLU_1228244_0_0_3"/>
<feature type="transmembrane region" description="Helical" evidence="1">
    <location>
        <begin position="28"/>
        <end position="50"/>
    </location>
</feature>
<proteinExistence type="predicted"/>
<sequence length="225" mass="27044">MRKNMIIDWLKEQFKLIFDKDTSNWSKVLQLTFITGYILTFVFIQKYLIFIKSFSSSDNFSIINEQIINLIPYMIVIIGYFLLSHLAQLFRILVSNLLIELQYIIHWIINIYPESEVQKKYKYNKNIVFKHEVENYLETHQDEKIQKRLDNHNKSVDSLKNDKNNLMGIVILLIINYNFNDSISNFIDNYKMIHKLVILGLTIWSGILPYDNMNYLYIRNNQIRK</sequence>